<evidence type="ECO:0000256" key="3">
    <source>
        <dbReference type="ARBA" id="ARBA00022777"/>
    </source>
</evidence>
<feature type="domain" description="Phosphagen kinase C-terminal" evidence="8">
    <location>
        <begin position="25"/>
        <end position="255"/>
    </location>
</feature>
<dbReference type="Gene3D" id="3.30.590.10">
    <property type="entry name" value="Glutamine synthetase/guanido kinase, catalytic domain"/>
    <property type="match status" value="1"/>
</dbReference>
<evidence type="ECO:0000256" key="4">
    <source>
        <dbReference type="ARBA" id="ARBA00022840"/>
    </source>
</evidence>
<dbReference type="EMBL" id="LSGP01000023">
    <property type="protein sequence ID" value="KYZ75602.1"/>
    <property type="molecule type" value="Genomic_DNA"/>
</dbReference>
<feature type="binding site" evidence="5 6">
    <location>
        <begin position="208"/>
        <end position="213"/>
    </location>
    <ligand>
        <name>ATP</name>
        <dbReference type="ChEBI" id="CHEBI:30616"/>
    </ligand>
</feature>
<comment type="caution">
    <text evidence="9">The sequence shown here is derived from an EMBL/GenBank/DDBJ whole genome shotgun (WGS) entry which is preliminary data.</text>
</comment>
<dbReference type="STRING" id="1794912.AXX12_12935"/>
<dbReference type="PANTHER" id="PTHR11547">
    <property type="entry name" value="ARGININE OR CREATINE KINASE"/>
    <property type="match status" value="1"/>
</dbReference>
<dbReference type="CDD" id="cd07930">
    <property type="entry name" value="bacterial_phosphagen_kinase"/>
    <property type="match status" value="1"/>
</dbReference>
<dbReference type="SUPFAM" id="SSF55931">
    <property type="entry name" value="Glutamine synthetase/guanido kinase"/>
    <property type="match status" value="1"/>
</dbReference>
<dbReference type="InterPro" id="IPR022415">
    <property type="entry name" value="ATP-guanido_PTrfase_AS"/>
</dbReference>
<dbReference type="GO" id="GO:0005615">
    <property type="term" value="C:extracellular space"/>
    <property type="evidence" value="ECO:0007669"/>
    <property type="project" value="TreeGrafter"/>
</dbReference>
<comment type="catalytic activity">
    <reaction evidence="5">
        <text>L-arginyl-[protein] + ATP = N(omega)-phospho-L-arginyl-[protein] + ADP + H(+)</text>
        <dbReference type="Rhea" id="RHEA:43384"/>
        <dbReference type="Rhea" id="RHEA-COMP:10532"/>
        <dbReference type="Rhea" id="RHEA-COMP:10533"/>
        <dbReference type="ChEBI" id="CHEBI:15378"/>
        <dbReference type="ChEBI" id="CHEBI:29965"/>
        <dbReference type="ChEBI" id="CHEBI:30616"/>
        <dbReference type="ChEBI" id="CHEBI:83226"/>
        <dbReference type="ChEBI" id="CHEBI:456216"/>
        <dbReference type="EC" id="2.7.14.1"/>
    </reaction>
</comment>
<feature type="binding site" evidence="5 6">
    <location>
        <position position="126"/>
    </location>
    <ligand>
        <name>ATP</name>
        <dbReference type="ChEBI" id="CHEBI:30616"/>
    </ligand>
</feature>
<evidence type="ECO:0000313" key="10">
    <source>
        <dbReference type="Proteomes" id="UP000076268"/>
    </source>
</evidence>
<dbReference type="NCBIfam" id="NF002194">
    <property type="entry name" value="PRK01059.1-4"/>
    <property type="match status" value="1"/>
</dbReference>
<dbReference type="InterPro" id="IPR014746">
    <property type="entry name" value="Gln_synth/guanido_kin_cat_dom"/>
</dbReference>
<dbReference type="PROSITE" id="PS00112">
    <property type="entry name" value="PHOSPHAGEN_KINASE"/>
    <property type="match status" value="1"/>
</dbReference>
<keyword evidence="10" id="KW-1185">Reference proteome</keyword>
<dbReference type="HAMAP" id="MF_00602">
    <property type="entry name" value="Prot_Arg_kinase"/>
    <property type="match status" value="1"/>
</dbReference>
<evidence type="ECO:0000256" key="2">
    <source>
        <dbReference type="ARBA" id="ARBA00022741"/>
    </source>
</evidence>
<feature type="binding site" evidence="5 6">
    <location>
        <begin position="177"/>
        <end position="181"/>
    </location>
    <ligand>
        <name>ATP</name>
        <dbReference type="ChEBI" id="CHEBI:30616"/>
    </ligand>
</feature>
<comment type="similarity">
    <text evidence="5 6 7">Belongs to the ATP:guanido phosphotransferase family.</text>
</comment>
<dbReference type="InterPro" id="IPR000749">
    <property type="entry name" value="ATP-guanido_PTrfase"/>
</dbReference>
<gene>
    <name evidence="5" type="primary">mcsB</name>
    <name evidence="9" type="ORF">AXX12_12935</name>
</gene>
<dbReference type="GO" id="GO:0005524">
    <property type="term" value="F:ATP binding"/>
    <property type="evidence" value="ECO:0007669"/>
    <property type="project" value="UniProtKB-UniRule"/>
</dbReference>
<dbReference type="Proteomes" id="UP000076268">
    <property type="component" value="Unassembled WGS sequence"/>
</dbReference>
<dbReference type="GO" id="GO:1990424">
    <property type="term" value="F:protein arginine kinase activity"/>
    <property type="evidence" value="ECO:0007669"/>
    <property type="project" value="UniProtKB-EC"/>
</dbReference>
<protein>
    <recommendedName>
        <fullName evidence="5">Protein-arginine kinase</fullName>
        <ecNumber evidence="5">2.7.14.1</ecNumber>
    </recommendedName>
</protein>
<sequence>MSIAEQWLAEPVLSWMKPSNADSDVVLSSRIRLARNLSGIPFPNRADGKQLAQVVTQVDDVIPELEKSGHQYAAIRLDSLNPLERFVLVERHITSPGHVEEPCERSIILRDDAAVSILVNEEDHLRIQCMRPGLDLAEAYVNANSIDDMLESQLDFAYSEQLGYLTSCPTNIGTGLRASVMLHLPGLVLTKQIQRMVSAATQLGMAVRGIYGEGTEASGNMFQLSNQLTLGYSEQEIVDNLTSVARQVVEQERGARGALLADAGVSLTDRIWRAYGVLRFARSISAQEALALLSEVRLGVDLGILDAVEAQVFNELLVTIRPHYLIKQYGKPEYDAAERDQLRARVIREKLAQASQTKTEQDGEEL</sequence>
<evidence type="ECO:0000259" key="8">
    <source>
        <dbReference type="PROSITE" id="PS51510"/>
    </source>
</evidence>
<dbReference type="AlphaFoldDB" id="A0A154BNT9"/>
<feature type="binding site" evidence="5 6">
    <location>
        <position position="92"/>
    </location>
    <ligand>
        <name>ATP</name>
        <dbReference type="ChEBI" id="CHEBI:30616"/>
    </ligand>
</feature>
<reference evidence="9 10" key="1">
    <citation type="submission" date="2016-02" db="EMBL/GenBank/DDBJ databases">
        <title>Anaerosporomusa subterraneum gen. nov., sp. nov., a spore-forming obligate anaerobe isolated from saprolite.</title>
        <authorList>
            <person name="Choi J.K."/>
            <person name="Shah M."/>
            <person name="Yee N."/>
        </authorList>
    </citation>
    <scope>NUCLEOTIDE SEQUENCE [LARGE SCALE GENOMIC DNA]</scope>
    <source>
        <strain evidence="9 10">RU4</strain>
    </source>
</reference>
<feature type="short sequence motif" description="RDXXRA motif of the pArg binding pocket involved in allosteric regulation" evidence="5">
    <location>
        <begin position="339"/>
        <end position="344"/>
    </location>
</feature>
<dbReference type="Pfam" id="PF00217">
    <property type="entry name" value="ATP-gua_Ptrans"/>
    <property type="match status" value="1"/>
</dbReference>
<dbReference type="PROSITE" id="PS51510">
    <property type="entry name" value="PHOSPHAGEN_KINASE_C"/>
    <property type="match status" value="1"/>
</dbReference>
<dbReference type="GO" id="GO:0046314">
    <property type="term" value="P:phosphocreatine biosynthetic process"/>
    <property type="evidence" value="ECO:0007669"/>
    <property type="project" value="InterPro"/>
</dbReference>
<keyword evidence="2 5" id="KW-0547">Nucleotide-binding</keyword>
<dbReference type="InterPro" id="IPR022414">
    <property type="entry name" value="ATP-guanido_PTrfase_cat"/>
</dbReference>
<comment type="activity regulation">
    <text evidence="5">Appears to be allosterically activated by the binding of pArg-containing polypeptides to the pArg-binding pocket localized in the C-terminal domain of McsB.</text>
</comment>
<keyword evidence="3 5" id="KW-0418">Kinase</keyword>
<proteinExistence type="inferred from homology"/>
<feature type="binding site" evidence="5 6">
    <location>
        <begin position="28"/>
        <end position="32"/>
    </location>
    <ligand>
        <name>ATP</name>
        <dbReference type="ChEBI" id="CHEBI:30616"/>
    </ligand>
</feature>
<keyword evidence="5" id="KW-0021">Allosteric enzyme</keyword>
<evidence type="ECO:0000256" key="1">
    <source>
        <dbReference type="ARBA" id="ARBA00022679"/>
    </source>
</evidence>
<evidence type="ECO:0000256" key="6">
    <source>
        <dbReference type="PROSITE-ProRule" id="PRU00843"/>
    </source>
</evidence>
<name>A0A154BNT9_ANASB</name>
<evidence type="ECO:0000256" key="5">
    <source>
        <dbReference type="HAMAP-Rule" id="MF_00602"/>
    </source>
</evidence>
<organism evidence="9 10">
    <name type="scientific">Anaerosporomusa subterranea</name>
    <dbReference type="NCBI Taxonomy" id="1794912"/>
    <lineage>
        <taxon>Bacteria</taxon>
        <taxon>Bacillati</taxon>
        <taxon>Bacillota</taxon>
        <taxon>Negativicutes</taxon>
        <taxon>Acetonemataceae</taxon>
        <taxon>Anaerosporomusa</taxon>
    </lineage>
</organism>
<dbReference type="GO" id="GO:0004111">
    <property type="term" value="F:creatine kinase activity"/>
    <property type="evidence" value="ECO:0007669"/>
    <property type="project" value="InterPro"/>
</dbReference>
<keyword evidence="1 5" id="KW-0808">Transferase</keyword>
<dbReference type="RefSeq" id="WP_066244416.1">
    <property type="nucleotide sequence ID" value="NZ_LSGP01000023.1"/>
</dbReference>
<accession>A0A154BNT9</accession>
<evidence type="ECO:0000256" key="7">
    <source>
        <dbReference type="RuleBase" id="RU000505"/>
    </source>
</evidence>
<dbReference type="InterPro" id="IPR023660">
    <property type="entry name" value="Arg_Kinase"/>
</dbReference>
<dbReference type="EC" id="2.7.14.1" evidence="5"/>
<dbReference type="OrthoDB" id="9791353at2"/>
<keyword evidence="4 5" id="KW-0067">ATP-binding</keyword>
<comment type="function">
    <text evidence="5">Catalyzes the specific phosphorylation of arginine residues in proteins.</text>
</comment>
<evidence type="ECO:0000313" key="9">
    <source>
        <dbReference type="EMBL" id="KYZ75602.1"/>
    </source>
</evidence>
<dbReference type="PANTHER" id="PTHR11547:SF38">
    <property type="entry name" value="ARGININE KINASE 1-RELATED"/>
    <property type="match status" value="1"/>
</dbReference>